<accession>A0A7G2IVY5</accession>
<dbReference type="EMBL" id="CBWP010000067">
    <property type="protein sequence ID" value="CDL40009.1"/>
    <property type="molecule type" value="Genomic_DNA"/>
</dbReference>
<keyword evidence="1" id="KW-0472">Membrane</keyword>
<feature type="transmembrane region" description="Helical" evidence="1">
    <location>
        <begin position="6"/>
        <end position="23"/>
    </location>
</feature>
<evidence type="ECO:0000313" key="2">
    <source>
        <dbReference type="EMBL" id="CDL40009.1"/>
    </source>
</evidence>
<sequence length="40" mass="4718">MVQVRDNHFIIYIIVIFQVPYLLEQLTPLLKMKTVEKTAA</sequence>
<name>A0A7G2IVY5_CITFR</name>
<evidence type="ECO:0000313" key="3">
    <source>
        <dbReference type="Proteomes" id="UP000019194"/>
    </source>
</evidence>
<reference evidence="2 3" key="1">
    <citation type="submission" date="2013-10" db="EMBL/GenBank/DDBJ databases">
        <title>Antibiotic resistance diversity of beta-lactamase producers in the General Hospital Vienna.</title>
        <authorList>
            <person name="Barisic I."/>
            <person name="Mitteregger D."/>
            <person name="Hirschl A.M."/>
            <person name="Noehammer C."/>
            <person name="Wiesinger-Mayr H."/>
        </authorList>
    </citation>
    <scope>NUCLEOTIDE SEQUENCE [LARGE SCALE GENOMIC DNA]</scope>
    <source>
        <strain evidence="2 3">ISC11</strain>
    </source>
</reference>
<protein>
    <submittedName>
        <fullName evidence="2">Uncharacterized protein</fullName>
    </submittedName>
</protein>
<keyword evidence="1" id="KW-0812">Transmembrane</keyword>
<organism evidence="2 3">
    <name type="scientific">Citrobacter freundii</name>
    <dbReference type="NCBI Taxonomy" id="546"/>
    <lineage>
        <taxon>Bacteria</taxon>
        <taxon>Pseudomonadati</taxon>
        <taxon>Pseudomonadota</taxon>
        <taxon>Gammaproteobacteria</taxon>
        <taxon>Enterobacterales</taxon>
        <taxon>Enterobacteriaceae</taxon>
        <taxon>Citrobacter</taxon>
        <taxon>Citrobacter freundii complex</taxon>
    </lineage>
</organism>
<keyword evidence="1" id="KW-1133">Transmembrane helix</keyword>
<evidence type="ECO:0000256" key="1">
    <source>
        <dbReference type="SAM" id="Phobius"/>
    </source>
</evidence>
<proteinExistence type="predicted"/>
<dbReference type="AlphaFoldDB" id="A0A7G2IVY5"/>
<dbReference type="Proteomes" id="UP000019194">
    <property type="component" value="Unassembled WGS sequence"/>
</dbReference>
<comment type="caution">
    <text evidence="2">The sequence shown here is derived from an EMBL/GenBank/DDBJ whole genome shotgun (WGS) entry which is preliminary data.</text>
</comment>